<evidence type="ECO:0000313" key="2">
    <source>
        <dbReference type="Proteomes" id="UP001237152"/>
    </source>
</evidence>
<gene>
    <name evidence="1" type="ORF">pclt_cds_761</name>
</gene>
<protein>
    <submittedName>
        <fullName evidence="1">Uncharacterized protein</fullName>
    </submittedName>
</protein>
<proteinExistence type="predicted"/>
<accession>A0A4D6EHZ5</accession>
<sequence>MAMVSVPAPLAVAGVRATRRTVPGRVGGHRSQDARVVDHVGRRLSYVRWKRYGQDDRILVTAAAAGHVTVLDWLHSMVIKTVPSNALVRAAVSCDATNDVDVLDWLRRRHKMTRHNVKCILWFAALRSSHGRSIAVIGTCVILLAAARRCNAGRRLFATIRARSQTDEPSFGY</sequence>
<organism evidence="1 2">
    <name type="scientific">Pandoravirus celtis</name>
    <dbReference type="NCBI Taxonomy" id="2568002"/>
    <lineage>
        <taxon>Viruses</taxon>
        <taxon>Pandoravirus</taxon>
    </lineage>
</organism>
<dbReference type="EMBL" id="MK174290">
    <property type="protein sequence ID" value="QBZ81347.1"/>
    <property type="molecule type" value="Genomic_DNA"/>
</dbReference>
<reference evidence="1" key="1">
    <citation type="journal article" date="2019" name="Front. Microbiol.">
        <title>Pandoravirus Celtis Illustrates the Microevolution Processes at Work in the Giant Pandoraviridae Genomes.</title>
        <authorList>
            <person name="Legendre M."/>
            <person name="Alempic J.M."/>
            <person name="Philippe N."/>
            <person name="Lartigue A."/>
            <person name="Jeudy S."/>
            <person name="Poirot O."/>
            <person name="Ta N.T."/>
            <person name="Nin S."/>
            <person name="Coute Y."/>
            <person name="Abergel C."/>
            <person name="Claverie J.M."/>
        </authorList>
    </citation>
    <scope>NUCLEOTIDE SEQUENCE</scope>
</reference>
<evidence type="ECO:0000313" key="1">
    <source>
        <dbReference type="EMBL" id="QBZ81347.1"/>
    </source>
</evidence>
<dbReference type="Proteomes" id="UP001237152">
    <property type="component" value="Segment"/>
</dbReference>
<name>A0A4D6EHZ5_9VIRU</name>